<evidence type="ECO:0000256" key="2">
    <source>
        <dbReference type="ARBA" id="ARBA00038209"/>
    </source>
</evidence>
<evidence type="ECO:0000256" key="4">
    <source>
        <dbReference type="RuleBase" id="RU003513"/>
    </source>
</evidence>
<reference evidence="6 7" key="1">
    <citation type="submission" date="2019-02" db="EMBL/GenBank/DDBJ databases">
        <title>Deep-cultivation of Planctomycetes and their phenomic and genomic characterization uncovers novel biology.</title>
        <authorList>
            <person name="Wiegand S."/>
            <person name="Jogler M."/>
            <person name="Boedeker C."/>
            <person name="Pinto D."/>
            <person name="Vollmers J."/>
            <person name="Rivas-Marin E."/>
            <person name="Kohn T."/>
            <person name="Peeters S.H."/>
            <person name="Heuer A."/>
            <person name="Rast P."/>
            <person name="Oberbeckmann S."/>
            <person name="Bunk B."/>
            <person name="Jeske O."/>
            <person name="Meyerdierks A."/>
            <person name="Storesund J.E."/>
            <person name="Kallscheuer N."/>
            <person name="Luecker S."/>
            <person name="Lage O.M."/>
            <person name="Pohl T."/>
            <person name="Merkel B.J."/>
            <person name="Hornburger P."/>
            <person name="Mueller R.-W."/>
            <person name="Bruemmer F."/>
            <person name="Labrenz M."/>
            <person name="Spormann A.M."/>
            <person name="Op den Camp H."/>
            <person name="Overmann J."/>
            <person name="Amann R."/>
            <person name="Jetten M.S.M."/>
            <person name="Mascher T."/>
            <person name="Medema M.H."/>
            <person name="Devos D.P."/>
            <person name="Kaster A.-K."/>
            <person name="Ovreas L."/>
            <person name="Rohde M."/>
            <person name="Galperin M.Y."/>
            <person name="Jogler C."/>
        </authorList>
    </citation>
    <scope>NUCLEOTIDE SEQUENCE [LARGE SCALE GENOMIC DNA]</scope>
    <source>
        <strain evidence="6 7">EC9</strain>
    </source>
</reference>
<keyword evidence="1 4" id="KW-0413">Isomerase</keyword>
<dbReference type="Pfam" id="PF02350">
    <property type="entry name" value="Epimerase_2"/>
    <property type="match status" value="1"/>
</dbReference>
<dbReference type="InterPro" id="IPR003331">
    <property type="entry name" value="UDP_GlcNAc_Epimerase_2_dom"/>
</dbReference>
<evidence type="ECO:0000313" key="6">
    <source>
        <dbReference type="EMBL" id="QDS88927.1"/>
    </source>
</evidence>
<proteinExistence type="inferred from homology"/>
<dbReference type="CDD" id="cd03786">
    <property type="entry name" value="GTB_UDP-GlcNAc_2-Epimerase"/>
    <property type="match status" value="1"/>
</dbReference>
<evidence type="ECO:0000313" key="7">
    <source>
        <dbReference type="Proteomes" id="UP000319557"/>
    </source>
</evidence>
<comment type="similarity">
    <text evidence="2 4">Belongs to the UDP-N-acetylglucosamine 2-epimerase family.</text>
</comment>
<organism evidence="6 7">
    <name type="scientific">Rosistilla ulvae</name>
    <dbReference type="NCBI Taxonomy" id="1930277"/>
    <lineage>
        <taxon>Bacteria</taxon>
        <taxon>Pseudomonadati</taxon>
        <taxon>Planctomycetota</taxon>
        <taxon>Planctomycetia</taxon>
        <taxon>Pirellulales</taxon>
        <taxon>Pirellulaceae</taxon>
        <taxon>Rosistilla</taxon>
    </lineage>
</organism>
<dbReference type="Proteomes" id="UP000319557">
    <property type="component" value="Chromosome"/>
</dbReference>
<dbReference type="PANTHER" id="PTHR43174:SF2">
    <property type="entry name" value="UDP-N-ACETYLGLUCOSAMINE 2-EPIMERASE"/>
    <property type="match status" value="1"/>
</dbReference>
<evidence type="ECO:0000259" key="5">
    <source>
        <dbReference type="Pfam" id="PF02350"/>
    </source>
</evidence>
<protein>
    <recommendedName>
        <fullName evidence="3">UDP-N-acetylglucosamine 2-epimerase (non-hydrolyzing)</fullName>
        <ecNumber evidence="3">5.1.3.14</ecNumber>
    </recommendedName>
</protein>
<dbReference type="PANTHER" id="PTHR43174">
    <property type="entry name" value="UDP-N-ACETYLGLUCOSAMINE 2-EPIMERASE"/>
    <property type="match status" value="1"/>
</dbReference>
<dbReference type="AlphaFoldDB" id="A0A517M234"/>
<feature type="domain" description="UDP-N-acetylglucosamine 2-epimerase" evidence="5">
    <location>
        <begin position="30"/>
        <end position="387"/>
    </location>
</feature>
<sequence length="395" mass="43577">MNKILDPRQNICIVVGTRPEAIKMAPVYFALQKSASLRPVLLSTGQHREMLDQALAAFSLTPDHDLNLMQPGQSLADITSRVISSVFDYLVETRPAAVLVQGDTTTVFATALAAFYAGIPVGHVEAGLRTHDPQNPWPEEMNRRLVAPIARWHFCPTVQSREHLLSERIDEANCFVTGNTVVDALLWIRGTLAAEKRTAGQIARRVGIGEAFAGRFLDNLASRWILVTGHRRESHGPGFVKMCEGILRLVTEHSDLGILFPVHLNPRVREPVMQLLGDHDRIELIEPAGYEDFIWLMDRCTFLLSDSGGVQEEAPSLGKPVLVTRETTERPEGIAAGTCRLVGTDPDRIFAEAELLLCDADEFTRRSGLKNPYGDGSAADRIRQILEKSMAANGT</sequence>
<evidence type="ECO:0000256" key="3">
    <source>
        <dbReference type="ARBA" id="ARBA00038858"/>
    </source>
</evidence>
<dbReference type="InterPro" id="IPR029767">
    <property type="entry name" value="WecB-like"/>
</dbReference>
<name>A0A517M234_9BACT</name>
<evidence type="ECO:0000256" key="1">
    <source>
        <dbReference type="ARBA" id="ARBA00023235"/>
    </source>
</evidence>
<dbReference type="RefSeq" id="WP_246105686.1">
    <property type="nucleotide sequence ID" value="NZ_CP036261.1"/>
</dbReference>
<gene>
    <name evidence="6" type="primary">wecB</name>
    <name evidence="6" type="ORF">EC9_31220</name>
</gene>
<dbReference type="Gene3D" id="3.40.50.2000">
    <property type="entry name" value="Glycogen Phosphorylase B"/>
    <property type="match status" value="2"/>
</dbReference>
<keyword evidence="7" id="KW-1185">Reference proteome</keyword>
<dbReference type="GO" id="GO:0008761">
    <property type="term" value="F:UDP-N-acetylglucosamine 2-epimerase activity"/>
    <property type="evidence" value="ECO:0007669"/>
    <property type="project" value="UniProtKB-EC"/>
</dbReference>
<dbReference type="NCBIfam" id="TIGR00236">
    <property type="entry name" value="wecB"/>
    <property type="match status" value="1"/>
</dbReference>
<dbReference type="SUPFAM" id="SSF53756">
    <property type="entry name" value="UDP-Glycosyltransferase/glycogen phosphorylase"/>
    <property type="match status" value="1"/>
</dbReference>
<dbReference type="EMBL" id="CP036261">
    <property type="protein sequence ID" value="QDS88927.1"/>
    <property type="molecule type" value="Genomic_DNA"/>
</dbReference>
<accession>A0A517M234</accession>
<dbReference type="KEGG" id="ruv:EC9_31220"/>
<dbReference type="EC" id="5.1.3.14" evidence="3"/>